<feature type="region of interest" description="Disordered" evidence="2">
    <location>
        <begin position="1356"/>
        <end position="1429"/>
    </location>
</feature>
<dbReference type="GO" id="GO:0005813">
    <property type="term" value="C:centrosome"/>
    <property type="evidence" value="ECO:0007669"/>
    <property type="project" value="TreeGrafter"/>
</dbReference>
<dbReference type="STRING" id="36087.A0A077YXN8"/>
<feature type="region of interest" description="Disordered" evidence="2">
    <location>
        <begin position="313"/>
        <end position="344"/>
    </location>
</feature>
<dbReference type="PANTHER" id="PTHR18947">
    <property type="entry name" value="HOOK PROTEINS"/>
    <property type="match status" value="1"/>
</dbReference>
<dbReference type="EMBL" id="HG805816">
    <property type="protein sequence ID" value="CDW52208.1"/>
    <property type="molecule type" value="Genomic_DNA"/>
</dbReference>
<dbReference type="Gene3D" id="1.10.418.10">
    <property type="entry name" value="Calponin-like domain"/>
    <property type="match status" value="1"/>
</dbReference>
<dbReference type="GO" id="GO:0008017">
    <property type="term" value="F:microtubule binding"/>
    <property type="evidence" value="ECO:0007669"/>
    <property type="project" value="TreeGrafter"/>
</dbReference>
<accession>A0A077YXN8</accession>
<name>A0A077YXN8_TRITR</name>
<keyword evidence="4" id="KW-1185">Reference proteome</keyword>
<feature type="coiled-coil region" evidence="1">
    <location>
        <begin position="1034"/>
        <end position="1068"/>
    </location>
</feature>
<proteinExistence type="predicted"/>
<dbReference type="GO" id="GO:0031122">
    <property type="term" value="P:cytoplasmic microtubule organization"/>
    <property type="evidence" value="ECO:0007669"/>
    <property type="project" value="TreeGrafter"/>
</dbReference>
<protein>
    <submittedName>
        <fullName evidence="3">Girdin</fullName>
    </submittedName>
</protein>
<dbReference type="SUPFAM" id="SSF57997">
    <property type="entry name" value="Tropomyosin"/>
    <property type="match status" value="1"/>
</dbReference>
<dbReference type="GO" id="GO:0051959">
    <property type="term" value="F:dynein light intermediate chain binding"/>
    <property type="evidence" value="ECO:0007669"/>
    <property type="project" value="TreeGrafter"/>
</dbReference>
<dbReference type="OrthoDB" id="10254988at2759"/>
<feature type="coiled-coil region" evidence="1">
    <location>
        <begin position="497"/>
        <end position="618"/>
    </location>
</feature>
<keyword evidence="1" id="KW-0175">Coiled coil</keyword>
<dbReference type="GO" id="GO:0005737">
    <property type="term" value="C:cytoplasm"/>
    <property type="evidence" value="ECO:0007669"/>
    <property type="project" value="TreeGrafter"/>
</dbReference>
<feature type="region of interest" description="Disordered" evidence="2">
    <location>
        <begin position="1091"/>
        <end position="1131"/>
    </location>
</feature>
<feature type="coiled-coil region" evidence="1">
    <location>
        <begin position="435"/>
        <end position="469"/>
    </location>
</feature>
<feature type="compositionally biased region" description="Low complexity" evidence="2">
    <location>
        <begin position="1379"/>
        <end position="1399"/>
    </location>
</feature>
<evidence type="ECO:0000313" key="4">
    <source>
        <dbReference type="Proteomes" id="UP000030665"/>
    </source>
</evidence>
<gene>
    <name evidence="3" type="ORF">TTRE_0000046701</name>
</gene>
<feature type="compositionally biased region" description="Polar residues" evidence="2">
    <location>
        <begin position="315"/>
        <end position="330"/>
    </location>
</feature>
<dbReference type="InterPro" id="IPR036872">
    <property type="entry name" value="CH_dom_sf"/>
</dbReference>
<feature type="coiled-coil region" evidence="1">
    <location>
        <begin position="789"/>
        <end position="907"/>
    </location>
</feature>
<dbReference type="GO" id="GO:0030705">
    <property type="term" value="P:cytoskeleton-dependent intracellular transport"/>
    <property type="evidence" value="ECO:0007669"/>
    <property type="project" value="TreeGrafter"/>
</dbReference>
<feature type="compositionally biased region" description="Basic and acidic residues" evidence="2">
    <location>
        <begin position="331"/>
        <end position="344"/>
    </location>
</feature>
<dbReference type="AlphaFoldDB" id="A0A077YXN8"/>
<reference evidence="3" key="2">
    <citation type="submission" date="2014-03" db="EMBL/GenBank/DDBJ databases">
        <title>The whipworm genome and dual-species transcriptomics of an intimate host-pathogen interaction.</title>
        <authorList>
            <person name="Foth B.J."/>
            <person name="Tsai I.J."/>
            <person name="Reid A.J."/>
            <person name="Bancroft A.J."/>
            <person name="Nichol S."/>
            <person name="Tracey A."/>
            <person name="Holroyd N."/>
            <person name="Cotton J.A."/>
            <person name="Stanley E.J."/>
            <person name="Zarowiecki M."/>
            <person name="Liu J.Z."/>
            <person name="Huckvale T."/>
            <person name="Cooper P.J."/>
            <person name="Grencis R.K."/>
            <person name="Berriman M."/>
        </authorList>
    </citation>
    <scope>NUCLEOTIDE SEQUENCE [LARGE SCALE GENOMIC DNA]</scope>
</reference>
<feature type="compositionally biased region" description="Low complexity" evidence="2">
    <location>
        <begin position="1409"/>
        <end position="1422"/>
    </location>
</feature>
<feature type="coiled-coil region" evidence="1">
    <location>
        <begin position="147"/>
        <end position="174"/>
    </location>
</feature>
<organism evidence="3 4">
    <name type="scientific">Trichuris trichiura</name>
    <name type="common">Whipworm</name>
    <name type="synonym">Trichocephalus trichiurus</name>
    <dbReference type="NCBI Taxonomy" id="36087"/>
    <lineage>
        <taxon>Eukaryota</taxon>
        <taxon>Metazoa</taxon>
        <taxon>Ecdysozoa</taxon>
        <taxon>Nematoda</taxon>
        <taxon>Enoplea</taxon>
        <taxon>Dorylaimia</taxon>
        <taxon>Trichinellida</taxon>
        <taxon>Trichuridae</taxon>
        <taxon>Trichuris</taxon>
    </lineage>
</organism>
<feature type="compositionally biased region" description="Polar residues" evidence="2">
    <location>
        <begin position="1107"/>
        <end position="1131"/>
    </location>
</feature>
<dbReference type="PANTHER" id="PTHR18947:SF28">
    <property type="entry name" value="GIRDIN, ISOFORM A"/>
    <property type="match status" value="1"/>
</dbReference>
<sequence>MPTSADMTDEEMKKVLLLLLGCVVQSDRREEFINQIKSLDTATQQSLANEIRKITNEGKIVLSVSDWQHSSENGNVELLVEHLSSVIEERDKYARNLLEMSQEHESVSSNTASLCNGYASHRKLPDGQQQQQDYREGSAERHAVIELAECKAQLRRSRQEVEEKSEMINLYRDDIAERDATLAKMRQENFELTKSLRLFKEYRDEVDVLRERTIRYAQLEADCEKYKEKLSELDFLKSRVEELREENHVLLETKGLLDDQVASLRHRLGLNNDREADIIRLQGRVADLEQQVLLERRRVQQLLEENSRLEKESFEQQNRSAVCSTSASNDRSTEGERTDRDNVDRSVSNLCDQLNESISAKLLRLEFDNRKLKEMLQNCSIFSESDAKLYDLNVSSPTSQPFSLLNELKDGKECDVASDRLREMKQRECELAESLADAEMRNRSLSRKLAETEDECQKIREQLQSMQSAAAAQPTAAELDKLVDELRTANLEACSRNAVLLEEINQKELDLKKTKAKLEEQEAEKFSVEAQLSCAVREHNMALQESEKLRNALQTADNEIERVTCEMERYQKQCTQLASVRKQNDALDAANAELKNEKKNLSQQVEFQERKIAALSEDLILEKQRSSIVDQLSADMLTCANEFKLTEGISNDAEQQDVRVSFWNLIGHFKSKMSDLTASCNLKDHLLELSRLEASEKFADESSNRNNVSMEELKAQNQSLLMENKRILEEVQLLQSRNEKSQDALNATQGSIDEKIRQQIRELKLVMSYTGLPKLFVFKNSVRHADNVNAELQVNMRSLQLKYDVIKADNAEMQRQCETWERAVTEANECFEDLRKQHHLLLKDHEQLQALHEQLSSDYDHLRANVQSLKSQLRQAKQDCSNCANRLEQVTSENRSLTRMSAQWEQENNEKGRDYKLFVALQNDHGALKRMHTSLQTRYEEICREKGMLQQENRRLRSELNGGELKVTQALVKLENAEDQRRRLELDVIKLEHKCETLDRLNGTLVEERHALIRQLDGLLAQNHEVLSKAFMDKEHFHSEEKELQEKVNQLKRQKEKLEEKIMEQYKIMESPKRKERQAFMKRAAKAFIPRASLRKTKSRPLESSAEDSTVSADESGFHTNSGCDGTSGKINSTLHDSGRFVDRWPKMPKMGLSPLLSSRKAHTLSASGGGSFSGDGSTFPRLSAFQMSLRHDLQAPSSSVAVEEKVADVLHCTDATSGDDSSPTVFVQPSDEGEGKIVPTKWIANSASSRTTSSSQSSDAVCIATELPGPPRDVVSLSGSERAIDVPGEPPVKSPPPYESLSMQYGAISPLKPLVNGAGSFPLGSSVRPAMKKLPPPYPGKPMMHTIGHSFAHWRPPSPIPTVHPTGSLASPSSYDLPKASTPKPDDSSSSATTSSSALANLHPGNNSLVSSEPSSHSSGSAPLVKGSRENIVAAESITPVKQRTVSTRREPVFSFYDNVDCTKQNGDARPSDSSNEETLTEALRECKAEQENAVWFEYGCV</sequence>
<dbReference type="Proteomes" id="UP000030665">
    <property type="component" value="Unassembled WGS sequence"/>
</dbReference>
<evidence type="ECO:0000256" key="1">
    <source>
        <dbReference type="SAM" id="Coils"/>
    </source>
</evidence>
<reference evidence="3" key="1">
    <citation type="submission" date="2014-01" db="EMBL/GenBank/DDBJ databases">
        <authorList>
            <person name="Aslett M."/>
        </authorList>
    </citation>
    <scope>NUCLEOTIDE SEQUENCE</scope>
</reference>
<feature type="coiled-coil region" evidence="1">
    <location>
        <begin position="710"/>
        <end position="744"/>
    </location>
</feature>
<feature type="region of interest" description="Disordered" evidence="2">
    <location>
        <begin position="118"/>
        <end position="138"/>
    </location>
</feature>
<feature type="coiled-coil region" evidence="1">
    <location>
        <begin position="939"/>
        <end position="1001"/>
    </location>
</feature>
<dbReference type="SUPFAM" id="SSF116907">
    <property type="entry name" value="Hook domain"/>
    <property type="match status" value="1"/>
</dbReference>
<evidence type="ECO:0000256" key="2">
    <source>
        <dbReference type="SAM" id="MobiDB-lite"/>
    </source>
</evidence>
<evidence type="ECO:0000313" key="3">
    <source>
        <dbReference type="EMBL" id="CDW52208.1"/>
    </source>
</evidence>